<feature type="region of interest" description="Disordered" evidence="2">
    <location>
        <begin position="32"/>
        <end position="56"/>
    </location>
</feature>
<protein>
    <recommendedName>
        <fullName evidence="3">C2H2-type domain-containing protein</fullName>
    </recommendedName>
</protein>
<dbReference type="SMART" id="SM00355">
    <property type="entry name" value="ZnF_C2H2"/>
    <property type="match status" value="3"/>
</dbReference>
<evidence type="ECO:0000259" key="3">
    <source>
        <dbReference type="PROSITE" id="PS50157"/>
    </source>
</evidence>
<dbReference type="OrthoDB" id="6417347at2759"/>
<evidence type="ECO:0000256" key="1">
    <source>
        <dbReference type="PROSITE-ProRule" id="PRU00042"/>
    </source>
</evidence>
<dbReference type="VEuPathDB" id="VectorBase:LDEU010323"/>
<dbReference type="EMBL" id="NCKV01011127">
    <property type="protein sequence ID" value="RWS21716.1"/>
    <property type="molecule type" value="Genomic_DNA"/>
</dbReference>
<gene>
    <name evidence="4" type="ORF">B4U80_11784</name>
</gene>
<dbReference type="Proteomes" id="UP000288716">
    <property type="component" value="Unassembled WGS sequence"/>
</dbReference>
<dbReference type="PROSITE" id="PS50157">
    <property type="entry name" value="ZINC_FINGER_C2H2_2"/>
    <property type="match status" value="1"/>
</dbReference>
<feature type="compositionally biased region" description="Basic residues" evidence="2">
    <location>
        <begin position="208"/>
        <end position="219"/>
    </location>
</feature>
<reference evidence="4 5" key="1">
    <citation type="journal article" date="2018" name="Gigascience">
        <title>Genomes of trombidid mites reveal novel predicted allergens and laterally-transferred genes associated with secondary metabolism.</title>
        <authorList>
            <person name="Dong X."/>
            <person name="Chaisiri K."/>
            <person name="Xia D."/>
            <person name="Armstrong S.D."/>
            <person name="Fang Y."/>
            <person name="Donnelly M.J."/>
            <person name="Kadowaki T."/>
            <person name="McGarry J.W."/>
            <person name="Darby A.C."/>
            <person name="Makepeace B.L."/>
        </authorList>
    </citation>
    <scope>NUCLEOTIDE SEQUENCE [LARGE SCALE GENOMIC DNA]</scope>
    <source>
        <strain evidence="4">UoL-UT</strain>
    </source>
</reference>
<keyword evidence="1" id="KW-0863">Zinc-finger</keyword>
<keyword evidence="1" id="KW-0862">Zinc</keyword>
<organism evidence="4 5">
    <name type="scientific">Leptotrombidium deliense</name>
    <dbReference type="NCBI Taxonomy" id="299467"/>
    <lineage>
        <taxon>Eukaryota</taxon>
        <taxon>Metazoa</taxon>
        <taxon>Ecdysozoa</taxon>
        <taxon>Arthropoda</taxon>
        <taxon>Chelicerata</taxon>
        <taxon>Arachnida</taxon>
        <taxon>Acari</taxon>
        <taxon>Acariformes</taxon>
        <taxon>Trombidiformes</taxon>
        <taxon>Prostigmata</taxon>
        <taxon>Anystina</taxon>
        <taxon>Parasitengona</taxon>
        <taxon>Trombiculoidea</taxon>
        <taxon>Trombiculidae</taxon>
        <taxon>Leptotrombidium</taxon>
    </lineage>
</organism>
<evidence type="ECO:0000313" key="4">
    <source>
        <dbReference type="EMBL" id="RWS21716.1"/>
    </source>
</evidence>
<dbReference type="PROSITE" id="PS00028">
    <property type="entry name" value="ZINC_FINGER_C2H2_1"/>
    <property type="match status" value="1"/>
</dbReference>
<dbReference type="Pfam" id="PF00096">
    <property type="entry name" value="zf-C2H2"/>
    <property type="match status" value="1"/>
</dbReference>
<comment type="caution">
    <text evidence="4">The sequence shown here is derived from an EMBL/GenBank/DDBJ whole genome shotgun (WGS) entry which is preliminary data.</text>
</comment>
<keyword evidence="1" id="KW-0479">Metal-binding</keyword>
<dbReference type="InterPro" id="IPR036236">
    <property type="entry name" value="Znf_C2H2_sf"/>
</dbReference>
<accession>A0A443S2G7</accession>
<sequence>MHTQNSNESFKCSQCAFTTKNSTAFLTHLGSHNKEVKEEREEEQHNVAPQPHLAHSSAEESYKYIKQCEQKPQENANSSAPTMSVVDANSIRYGNRRMFSYVCQDCPAAFKSPGDLKIHSAFHSEVNYPHLCPYCTYRAKNKPQLCKHLYVHTADYITKRANSYPEGMKLTIGDALTKMKNDLQSAHKNESTEARVLPAPPPLYKPQIPKHAKLSSKCK</sequence>
<evidence type="ECO:0000313" key="5">
    <source>
        <dbReference type="Proteomes" id="UP000288716"/>
    </source>
</evidence>
<dbReference type="Gene3D" id="3.30.160.60">
    <property type="entry name" value="Classic Zinc Finger"/>
    <property type="match status" value="1"/>
</dbReference>
<feature type="region of interest" description="Disordered" evidence="2">
    <location>
        <begin position="185"/>
        <end position="219"/>
    </location>
</feature>
<feature type="compositionally biased region" description="Basic and acidic residues" evidence="2">
    <location>
        <begin position="32"/>
        <end position="45"/>
    </location>
</feature>
<feature type="domain" description="C2H2-type" evidence="3">
    <location>
        <begin position="101"/>
        <end position="124"/>
    </location>
</feature>
<dbReference type="InterPro" id="IPR013087">
    <property type="entry name" value="Znf_C2H2_type"/>
</dbReference>
<keyword evidence="5" id="KW-1185">Reference proteome</keyword>
<dbReference type="AlphaFoldDB" id="A0A443S2G7"/>
<dbReference type="STRING" id="299467.A0A443S2G7"/>
<dbReference type="SUPFAM" id="SSF57667">
    <property type="entry name" value="beta-beta-alpha zinc fingers"/>
    <property type="match status" value="1"/>
</dbReference>
<name>A0A443S2G7_9ACAR</name>
<dbReference type="GO" id="GO:0008270">
    <property type="term" value="F:zinc ion binding"/>
    <property type="evidence" value="ECO:0007669"/>
    <property type="project" value="UniProtKB-KW"/>
</dbReference>
<proteinExistence type="predicted"/>
<evidence type="ECO:0000256" key="2">
    <source>
        <dbReference type="SAM" id="MobiDB-lite"/>
    </source>
</evidence>